<evidence type="ECO:0000256" key="2">
    <source>
        <dbReference type="ARBA" id="ARBA00010617"/>
    </source>
</evidence>
<evidence type="ECO:0000256" key="6">
    <source>
        <dbReference type="ARBA" id="ARBA00023004"/>
    </source>
</evidence>
<dbReference type="PRINTS" id="PR00385">
    <property type="entry name" value="P450"/>
</dbReference>
<dbReference type="PANTHER" id="PTHR24287">
    <property type="entry name" value="P450, PUTATIVE (EUROFUNG)-RELATED"/>
    <property type="match status" value="1"/>
</dbReference>
<dbReference type="EMBL" id="JAQJZL010000009">
    <property type="protein sequence ID" value="KAJ6037888.1"/>
    <property type="molecule type" value="Genomic_DNA"/>
</dbReference>
<evidence type="ECO:0000256" key="3">
    <source>
        <dbReference type="ARBA" id="ARBA00022617"/>
    </source>
</evidence>
<name>A0AAD6I966_PENCN</name>
<dbReference type="InterPro" id="IPR036396">
    <property type="entry name" value="Cyt_P450_sf"/>
</dbReference>
<keyword evidence="3 8" id="KW-0349">Heme</keyword>
<evidence type="ECO:0000256" key="1">
    <source>
        <dbReference type="ARBA" id="ARBA00001971"/>
    </source>
</evidence>
<dbReference type="GO" id="GO:0043386">
    <property type="term" value="P:mycotoxin biosynthetic process"/>
    <property type="evidence" value="ECO:0007669"/>
    <property type="project" value="UniProtKB-ARBA"/>
</dbReference>
<dbReference type="Gene3D" id="1.10.630.10">
    <property type="entry name" value="Cytochrome P450"/>
    <property type="match status" value="1"/>
</dbReference>
<evidence type="ECO:0000256" key="4">
    <source>
        <dbReference type="ARBA" id="ARBA00022723"/>
    </source>
</evidence>
<dbReference type="PRINTS" id="PR00463">
    <property type="entry name" value="EP450I"/>
</dbReference>
<keyword evidence="7 9" id="KW-0503">Monooxygenase</keyword>
<dbReference type="Proteomes" id="UP001219568">
    <property type="component" value="Unassembled WGS sequence"/>
</dbReference>
<evidence type="ECO:0000256" key="5">
    <source>
        <dbReference type="ARBA" id="ARBA00023002"/>
    </source>
</evidence>
<dbReference type="SUPFAM" id="SSF48264">
    <property type="entry name" value="Cytochrome P450"/>
    <property type="match status" value="1"/>
</dbReference>
<dbReference type="GO" id="GO:0005506">
    <property type="term" value="F:iron ion binding"/>
    <property type="evidence" value="ECO:0007669"/>
    <property type="project" value="InterPro"/>
</dbReference>
<protein>
    <submittedName>
        <fullName evidence="10">Cytochrome P450</fullName>
    </submittedName>
</protein>
<reference evidence="10" key="1">
    <citation type="journal article" date="2023" name="IMA Fungus">
        <title>Comparative genomic study of the Penicillium genus elucidates a diverse pangenome and 15 lateral gene transfer events.</title>
        <authorList>
            <person name="Petersen C."/>
            <person name="Sorensen T."/>
            <person name="Nielsen M.R."/>
            <person name="Sondergaard T.E."/>
            <person name="Sorensen J.L."/>
            <person name="Fitzpatrick D.A."/>
            <person name="Frisvad J.C."/>
            <person name="Nielsen K.L."/>
        </authorList>
    </citation>
    <scope>NUCLEOTIDE SEQUENCE</scope>
    <source>
        <strain evidence="10">IBT 15450</strain>
    </source>
</reference>
<dbReference type="GO" id="GO:0004497">
    <property type="term" value="F:monooxygenase activity"/>
    <property type="evidence" value="ECO:0007669"/>
    <property type="project" value="UniProtKB-KW"/>
</dbReference>
<dbReference type="PANTHER" id="PTHR24287:SF1">
    <property type="entry name" value="P450, PUTATIVE (EUROFUNG)-RELATED"/>
    <property type="match status" value="1"/>
</dbReference>
<feature type="binding site" description="axial binding residue" evidence="8">
    <location>
        <position position="459"/>
    </location>
    <ligand>
        <name>heme</name>
        <dbReference type="ChEBI" id="CHEBI:30413"/>
    </ligand>
    <ligandPart>
        <name>Fe</name>
        <dbReference type="ChEBI" id="CHEBI:18248"/>
    </ligandPart>
</feature>
<organism evidence="10 11">
    <name type="scientific">Penicillium canescens</name>
    <dbReference type="NCBI Taxonomy" id="5083"/>
    <lineage>
        <taxon>Eukaryota</taxon>
        <taxon>Fungi</taxon>
        <taxon>Dikarya</taxon>
        <taxon>Ascomycota</taxon>
        <taxon>Pezizomycotina</taxon>
        <taxon>Eurotiomycetes</taxon>
        <taxon>Eurotiomycetidae</taxon>
        <taxon>Eurotiales</taxon>
        <taxon>Aspergillaceae</taxon>
        <taxon>Penicillium</taxon>
    </lineage>
</organism>
<dbReference type="Pfam" id="PF00067">
    <property type="entry name" value="p450"/>
    <property type="match status" value="1"/>
</dbReference>
<dbReference type="GO" id="GO:0016705">
    <property type="term" value="F:oxidoreductase activity, acting on paired donors, with incorporation or reduction of molecular oxygen"/>
    <property type="evidence" value="ECO:0007669"/>
    <property type="project" value="InterPro"/>
</dbReference>
<evidence type="ECO:0000256" key="7">
    <source>
        <dbReference type="ARBA" id="ARBA00023033"/>
    </source>
</evidence>
<keyword evidence="6 8" id="KW-0408">Iron</keyword>
<comment type="cofactor">
    <cofactor evidence="1 8">
        <name>heme</name>
        <dbReference type="ChEBI" id="CHEBI:30413"/>
    </cofactor>
</comment>
<proteinExistence type="inferred from homology"/>
<comment type="similarity">
    <text evidence="2 9">Belongs to the cytochrome P450 family.</text>
</comment>
<dbReference type="InterPro" id="IPR047146">
    <property type="entry name" value="Cyt_P450_E_CYP52_fungi"/>
</dbReference>
<comment type="caution">
    <text evidence="10">The sequence shown here is derived from an EMBL/GenBank/DDBJ whole genome shotgun (WGS) entry which is preliminary data.</text>
</comment>
<sequence>MFSGSLTHIFLTRVLPLLLLVRISHGFLRRWRQQQKAGRLGCKPIPLEPTRWLFGIDVLLRLLEADRQQRTPDFIVERYNAMGPRYTWRTRMLGSEHYTTADPKNIQAILATQFNDFGMGQARSRGLKTVLGRSIFAVDGPEWHSAREVVRPIFSREQVSDLALLERHLQRMLLCMPGEPDGWTKPVSLASLIPCLTIDSATELFLGKSSDSLLIRLQEEQHHQQKDFHWAFERVQELLSKRLRLRNLYWLYGTRQIKECVTILHAFCDQAITDAGQADQGNKKRYDLLEALISRSPNPSEVRDHVLGLLAAGRDTTASLLSWVFYCLIRHPAIFDKLRRVVLDTFGPYHENQVTITFERLKSCTYLQHVLSETLRLHSVVPFNSRRALRDTTLPSGGGPDGTAPVFIPAGQEVNFSSHVLHRRHDIWGPDADEFIPERWEGKRPGWTYVPFNGGPRICIGQQFALTEAGYVISRMLQRFDRIQGLDVDPTRDWHHFTITCSPGPGRESVKATLRIARDS</sequence>
<evidence type="ECO:0000313" key="11">
    <source>
        <dbReference type="Proteomes" id="UP001219568"/>
    </source>
</evidence>
<keyword evidence="5 9" id="KW-0560">Oxidoreductase</keyword>
<dbReference type="AlphaFoldDB" id="A0AAD6I966"/>
<evidence type="ECO:0000256" key="8">
    <source>
        <dbReference type="PIRSR" id="PIRSR602401-1"/>
    </source>
</evidence>
<dbReference type="InterPro" id="IPR002401">
    <property type="entry name" value="Cyt_P450_E_grp-I"/>
</dbReference>
<reference evidence="10" key="2">
    <citation type="submission" date="2023-01" db="EMBL/GenBank/DDBJ databases">
        <authorList>
            <person name="Petersen C."/>
        </authorList>
    </citation>
    <scope>NUCLEOTIDE SEQUENCE</scope>
    <source>
        <strain evidence="10">IBT 15450</strain>
    </source>
</reference>
<accession>A0AAD6I966</accession>
<evidence type="ECO:0000313" key="10">
    <source>
        <dbReference type="EMBL" id="KAJ6037888.1"/>
    </source>
</evidence>
<dbReference type="InterPro" id="IPR001128">
    <property type="entry name" value="Cyt_P450"/>
</dbReference>
<dbReference type="InterPro" id="IPR017972">
    <property type="entry name" value="Cyt_P450_CS"/>
</dbReference>
<keyword evidence="11" id="KW-1185">Reference proteome</keyword>
<dbReference type="PROSITE" id="PS00086">
    <property type="entry name" value="CYTOCHROME_P450"/>
    <property type="match status" value="1"/>
</dbReference>
<evidence type="ECO:0000256" key="9">
    <source>
        <dbReference type="RuleBase" id="RU000461"/>
    </source>
</evidence>
<dbReference type="CDD" id="cd11063">
    <property type="entry name" value="CYP52"/>
    <property type="match status" value="1"/>
</dbReference>
<keyword evidence="4 8" id="KW-0479">Metal-binding</keyword>
<gene>
    <name evidence="10" type="ORF">N7460_007659</name>
</gene>
<dbReference type="GO" id="GO:0020037">
    <property type="term" value="F:heme binding"/>
    <property type="evidence" value="ECO:0007669"/>
    <property type="project" value="InterPro"/>
</dbReference>